<proteinExistence type="predicted"/>
<name>X0XGZ7_9ZZZZ</name>
<dbReference type="EMBL" id="BARS01049593">
    <property type="protein sequence ID" value="GAG34687.1"/>
    <property type="molecule type" value="Genomic_DNA"/>
</dbReference>
<protein>
    <submittedName>
        <fullName evidence="1">Uncharacterized protein</fullName>
    </submittedName>
</protein>
<accession>X0XGZ7</accession>
<feature type="non-terminal residue" evidence="1">
    <location>
        <position position="1"/>
    </location>
</feature>
<organism evidence="1">
    <name type="scientific">marine sediment metagenome</name>
    <dbReference type="NCBI Taxonomy" id="412755"/>
    <lineage>
        <taxon>unclassified sequences</taxon>
        <taxon>metagenomes</taxon>
        <taxon>ecological metagenomes</taxon>
    </lineage>
</organism>
<dbReference type="AlphaFoldDB" id="X0XGZ7"/>
<evidence type="ECO:0000313" key="1">
    <source>
        <dbReference type="EMBL" id="GAG34687.1"/>
    </source>
</evidence>
<reference evidence="1" key="1">
    <citation type="journal article" date="2014" name="Front. Microbiol.">
        <title>High frequency of phylogenetically diverse reductive dehalogenase-homologous genes in deep subseafloor sedimentary metagenomes.</title>
        <authorList>
            <person name="Kawai M."/>
            <person name="Futagami T."/>
            <person name="Toyoda A."/>
            <person name="Takaki Y."/>
            <person name="Nishi S."/>
            <person name="Hori S."/>
            <person name="Arai W."/>
            <person name="Tsubouchi T."/>
            <person name="Morono Y."/>
            <person name="Uchiyama I."/>
            <person name="Ito T."/>
            <person name="Fujiyama A."/>
            <person name="Inagaki F."/>
            <person name="Takami H."/>
        </authorList>
    </citation>
    <scope>NUCLEOTIDE SEQUENCE</scope>
    <source>
        <strain evidence="1">Expedition CK06-06</strain>
    </source>
</reference>
<sequence length="47" mass="5388">KNSAACESFEPNSTLGIDKVYNELRKELGKKRRKTKLPLYCVIDSDE</sequence>
<gene>
    <name evidence="1" type="ORF">S01H1_74165</name>
</gene>
<comment type="caution">
    <text evidence="1">The sequence shown here is derived from an EMBL/GenBank/DDBJ whole genome shotgun (WGS) entry which is preliminary data.</text>
</comment>